<reference evidence="1" key="1">
    <citation type="submission" date="2020-03" db="EMBL/GenBank/DDBJ databases">
        <title>The deep terrestrial virosphere.</title>
        <authorList>
            <person name="Holmfeldt K."/>
            <person name="Nilsson E."/>
            <person name="Simone D."/>
            <person name="Lopez-Fernandez M."/>
            <person name="Wu X."/>
            <person name="de Brujin I."/>
            <person name="Lundin D."/>
            <person name="Andersson A."/>
            <person name="Bertilsson S."/>
            <person name="Dopson M."/>
        </authorList>
    </citation>
    <scope>NUCLEOTIDE SEQUENCE</scope>
    <source>
        <strain evidence="1">TM448B02886</strain>
    </source>
</reference>
<evidence type="ECO:0000313" key="1">
    <source>
        <dbReference type="EMBL" id="QJI02024.1"/>
    </source>
</evidence>
<organism evidence="1">
    <name type="scientific">viral metagenome</name>
    <dbReference type="NCBI Taxonomy" id="1070528"/>
    <lineage>
        <taxon>unclassified sequences</taxon>
        <taxon>metagenomes</taxon>
        <taxon>organismal metagenomes</taxon>
    </lineage>
</organism>
<name>A0A6M3XYY7_9ZZZZ</name>
<accession>A0A6M3XYY7</accession>
<sequence length="131" mass="14474">MGYKVVAKNAEQRITRLIEKRRQFISGLGERLIEKSAGFPSGTGIKPIKRSRQSTVRFTEKNRQPTCEFGERLIEKRKRPTIGSGGRLTPKRILQEIIAAELASQELPSVALTTKQSRSETGCCAVCAANG</sequence>
<gene>
    <name evidence="1" type="ORF">TM448B02886_0003</name>
</gene>
<proteinExistence type="predicted"/>
<dbReference type="AlphaFoldDB" id="A0A6M3XYY7"/>
<protein>
    <submittedName>
        <fullName evidence="1">Uncharacterized protein</fullName>
    </submittedName>
</protein>
<dbReference type="EMBL" id="MT144970">
    <property type="protein sequence ID" value="QJI02024.1"/>
    <property type="molecule type" value="Genomic_DNA"/>
</dbReference>